<dbReference type="Proteomes" id="UP000053989">
    <property type="component" value="Unassembled WGS sequence"/>
</dbReference>
<keyword evidence="10" id="KW-1185">Reference proteome</keyword>
<evidence type="ECO:0000256" key="4">
    <source>
        <dbReference type="ARBA" id="ARBA00016009"/>
    </source>
</evidence>
<evidence type="ECO:0000256" key="3">
    <source>
        <dbReference type="ARBA" id="ARBA00015316"/>
    </source>
</evidence>
<evidence type="ECO:0000256" key="2">
    <source>
        <dbReference type="ARBA" id="ARBA00005546"/>
    </source>
</evidence>
<dbReference type="STRING" id="1036808.A0A0C3DNL4"/>
<dbReference type="Pfam" id="PF08617">
    <property type="entry name" value="CGI-121"/>
    <property type="match status" value="1"/>
</dbReference>
<dbReference type="OrthoDB" id="329139at2759"/>
<reference evidence="10" key="2">
    <citation type="submission" date="2015-01" db="EMBL/GenBank/DDBJ databases">
        <title>Evolutionary Origins and Diversification of the Mycorrhizal Mutualists.</title>
        <authorList>
            <consortium name="DOE Joint Genome Institute"/>
            <consortium name="Mycorrhizal Genomics Consortium"/>
            <person name="Kohler A."/>
            <person name="Kuo A."/>
            <person name="Nagy L.G."/>
            <person name="Floudas D."/>
            <person name="Copeland A."/>
            <person name="Barry K.W."/>
            <person name="Cichocki N."/>
            <person name="Veneault-Fourrey C."/>
            <person name="LaButti K."/>
            <person name="Lindquist E.A."/>
            <person name="Lipzen A."/>
            <person name="Lundell T."/>
            <person name="Morin E."/>
            <person name="Murat C."/>
            <person name="Riley R."/>
            <person name="Ohm R."/>
            <person name="Sun H."/>
            <person name="Tunlid A."/>
            <person name="Henrissat B."/>
            <person name="Grigoriev I.V."/>
            <person name="Hibbett D.S."/>
            <person name="Martin F."/>
        </authorList>
    </citation>
    <scope>NUCLEOTIDE SEQUENCE [LARGE SCALE GENOMIC DNA]</scope>
    <source>
        <strain evidence="10">Foug A</strain>
    </source>
</reference>
<dbReference type="HOGENOM" id="CLU_065847_1_2_1"/>
<organism evidence="9 10">
    <name type="scientific">Scleroderma citrinum Foug A</name>
    <dbReference type="NCBI Taxonomy" id="1036808"/>
    <lineage>
        <taxon>Eukaryota</taxon>
        <taxon>Fungi</taxon>
        <taxon>Dikarya</taxon>
        <taxon>Basidiomycota</taxon>
        <taxon>Agaricomycotina</taxon>
        <taxon>Agaricomycetes</taxon>
        <taxon>Agaricomycetidae</taxon>
        <taxon>Boletales</taxon>
        <taxon>Sclerodermatineae</taxon>
        <taxon>Sclerodermataceae</taxon>
        <taxon>Scleroderma</taxon>
    </lineage>
</organism>
<dbReference type="InterPro" id="IPR036504">
    <property type="entry name" value="CGI121/TPRKB_sf"/>
</dbReference>
<dbReference type="GO" id="GO:0005634">
    <property type="term" value="C:nucleus"/>
    <property type="evidence" value="ECO:0007669"/>
    <property type="project" value="UniProtKB-SubCell"/>
</dbReference>
<dbReference type="EMBL" id="KN822044">
    <property type="protein sequence ID" value="KIM62255.1"/>
    <property type="molecule type" value="Genomic_DNA"/>
</dbReference>
<evidence type="ECO:0000256" key="6">
    <source>
        <dbReference type="ARBA" id="ARBA00023242"/>
    </source>
</evidence>
<dbReference type="PANTHER" id="PTHR15840:SF10">
    <property type="entry name" value="EKC_KEOPS COMPLEX SUBUNIT TPRKB"/>
    <property type="match status" value="1"/>
</dbReference>
<dbReference type="GO" id="GO:0000408">
    <property type="term" value="C:EKC/KEOPS complex"/>
    <property type="evidence" value="ECO:0007669"/>
    <property type="project" value="TreeGrafter"/>
</dbReference>
<protein>
    <recommendedName>
        <fullName evidence="4">EKC/KEOPS complex subunit CGI121</fullName>
    </recommendedName>
    <alternativeName>
        <fullName evidence="3">EKC/KEOPS complex subunit cgi121</fullName>
    </alternativeName>
</protein>
<dbReference type="AlphaFoldDB" id="A0A0C3DNL4"/>
<comment type="similarity">
    <text evidence="2 8">Belongs to the CGI121/TPRKB family.</text>
</comment>
<dbReference type="GO" id="GO:0005829">
    <property type="term" value="C:cytosol"/>
    <property type="evidence" value="ECO:0007669"/>
    <property type="project" value="TreeGrafter"/>
</dbReference>
<comment type="function">
    <text evidence="7">Component of the EKC/KEOPS complex that is required for the formation of a threonylcarbamoyl group on adenosine at position 37 (t(6)A37) in tRNAs that read codons beginning with adenine. The complex is probably involved in the transfer of the threonylcarbamoyl moiety of threonylcarbamoyl-AMP (TC-AMP) to the N6 group of A37. CGI121 acts as an allosteric effector that regulates the t(6)A activity of the complex. The EKC/KEOPS complex also promotes both telomere uncapping and telomere elongation. The complex is required for efficient recruitment of transcriptional coactivators. CGI121 is not required for tRNA modification.</text>
</comment>
<dbReference type="InterPro" id="IPR013926">
    <property type="entry name" value="CGI121/TPRKB"/>
</dbReference>
<proteinExistence type="inferred from homology"/>
<dbReference type="InParanoid" id="A0A0C3DNL4"/>
<reference evidence="9 10" key="1">
    <citation type="submission" date="2014-04" db="EMBL/GenBank/DDBJ databases">
        <authorList>
            <consortium name="DOE Joint Genome Institute"/>
            <person name="Kuo A."/>
            <person name="Kohler A."/>
            <person name="Nagy L.G."/>
            <person name="Floudas D."/>
            <person name="Copeland A."/>
            <person name="Barry K.W."/>
            <person name="Cichocki N."/>
            <person name="Veneault-Fourrey C."/>
            <person name="LaButti K."/>
            <person name="Lindquist E.A."/>
            <person name="Lipzen A."/>
            <person name="Lundell T."/>
            <person name="Morin E."/>
            <person name="Murat C."/>
            <person name="Sun H."/>
            <person name="Tunlid A."/>
            <person name="Henrissat B."/>
            <person name="Grigoriev I.V."/>
            <person name="Hibbett D.S."/>
            <person name="Martin F."/>
            <person name="Nordberg H.P."/>
            <person name="Cantor M.N."/>
            <person name="Hua S.X."/>
        </authorList>
    </citation>
    <scope>NUCLEOTIDE SEQUENCE [LARGE SCALE GENOMIC DNA]</scope>
    <source>
        <strain evidence="9 10">Foug A</strain>
    </source>
</reference>
<sequence>MEAYHYSQFNAVVYVAKFKEVKNADAVRTRIVKAATVVGSDGDAERDAVNFAFIEAKLITSPLHLQTAIYQALLSESQGSLRTKTIHSEIIWALNPTNNISEAIKLFGVSSKTTDLILVHVTTSHICDVQQKMSAIVEGNLVPMSTIAESTSWVDIKKHYKLNGELALKEVSGDETLQRSIIDNVVVSTVAMKCVTA</sequence>
<comment type="subcellular location">
    <subcellularLocation>
        <location evidence="1">Nucleus</location>
    </subcellularLocation>
</comment>
<dbReference type="FunCoup" id="A0A0C3DNL4">
    <property type="interactions" value="200"/>
</dbReference>
<accession>A0A0C3DNL4</accession>
<dbReference type="SUPFAM" id="SSF143870">
    <property type="entry name" value="PF0523-like"/>
    <property type="match status" value="1"/>
</dbReference>
<dbReference type="Gene3D" id="3.30.2380.10">
    <property type="entry name" value="CGI121/TPRKB"/>
    <property type="match status" value="1"/>
</dbReference>
<dbReference type="PANTHER" id="PTHR15840">
    <property type="entry name" value="CGI-121 FAMILY MEMBER"/>
    <property type="match status" value="1"/>
</dbReference>
<evidence type="ECO:0000256" key="1">
    <source>
        <dbReference type="ARBA" id="ARBA00004123"/>
    </source>
</evidence>
<evidence type="ECO:0000313" key="10">
    <source>
        <dbReference type="Proteomes" id="UP000053989"/>
    </source>
</evidence>
<gene>
    <name evidence="9" type="ORF">SCLCIDRAFT_840512</name>
</gene>
<evidence type="ECO:0000256" key="7">
    <source>
        <dbReference type="ARBA" id="ARBA00025043"/>
    </source>
</evidence>
<name>A0A0C3DNL4_9AGAM</name>
<evidence type="ECO:0000256" key="8">
    <source>
        <dbReference type="RuleBase" id="RU004398"/>
    </source>
</evidence>
<evidence type="ECO:0000256" key="5">
    <source>
        <dbReference type="ARBA" id="ARBA00022694"/>
    </source>
</evidence>
<evidence type="ECO:0000313" key="9">
    <source>
        <dbReference type="EMBL" id="KIM62255.1"/>
    </source>
</evidence>
<keyword evidence="6 8" id="KW-0539">Nucleus</keyword>
<keyword evidence="5" id="KW-0819">tRNA processing</keyword>
<dbReference type="GO" id="GO:0002949">
    <property type="term" value="P:tRNA threonylcarbamoyladenosine modification"/>
    <property type="evidence" value="ECO:0007669"/>
    <property type="project" value="TreeGrafter"/>
</dbReference>